<accession>A0A9P0AKG5</accession>
<dbReference type="PANTHER" id="PTHR34413:SF2">
    <property type="entry name" value="PROPHAGE TAIL FIBER ASSEMBLY PROTEIN HOMOLOG TFAE-RELATED"/>
    <property type="match status" value="1"/>
</dbReference>
<evidence type="ECO:0008006" key="3">
    <source>
        <dbReference type="Google" id="ProtNLM"/>
    </source>
</evidence>
<organism evidence="1 2">
    <name type="scientific">Bemisia tabaci</name>
    <name type="common">Sweetpotato whitefly</name>
    <name type="synonym">Aleurodes tabaci</name>
    <dbReference type="NCBI Taxonomy" id="7038"/>
    <lineage>
        <taxon>Eukaryota</taxon>
        <taxon>Metazoa</taxon>
        <taxon>Ecdysozoa</taxon>
        <taxon>Arthropoda</taxon>
        <taxon>Hexapoda</taxon>
        <taxon>Insecta</taxon>
        <taxon>Pterygota</taxon>
        <taxon>Neoptera</taxon>
        <taxon>Paraneoptera</taxon>
        <taxon>Hemiptera</taxon>
        <taxon>Sternorrhyncha</taxon>
        <taxon>Aleyrodoidea</taxon>
        <taxon>Aleyrodidae</taxon>
        <taxon>Aleyrodinae</taxon>
        <taxon>Bemisia</taxon>
    </lineage>
</organism>
<dbReference type="Proteomes" id="UP001152759">
    <property type="component" value="Chromosome 7"/>
</dbReference>
<dbReference type="InterPro" id="IPR051220">
    <property type="entry name" value="TFA_Chaperone"/>
</dbReference>
<evidence type="ECO:0000313" key="2">
    <source>
        <dbReference type="Proteomes" id="UP001152759"/>
    </source>
</evidence>
<dbReference type="InterPro" id="IPR003458">
    <property type="entry name" value="Phage_T4_Gp38_tail_assem"/>
</dbReference>
<dbReference type="EMBL" id="OU963868">
    <property type="protein sequence ID" value="CAH0393791.1"/>
    <property type="molecule type" value="Genomic_DNA"/>
</dbReference>
<reference evidence="1" key="1">
    <citation type="submission" date="2021-12" db="EMBL/GenBank/DDBJ databases">
        <authorList>
            <person name="King R."/>
        </authorList>
    </citation>
    <scope>NUCLEOTIDE SEQUENCE</scope>
</reference>
<dbReference type="AlphaFoldDB" id="A0A9P0AKG5"/>
<dbReference type="Pfam" id="PF02413">
    <property type="entry name" value="Caudo_TAP"/>
    <property type="match status" value="1"/>
</dbReference>
<name>A0A9P0AKG5_BEMTA</name>
<proteinExistence type="predicted"/>
<gene>
    <name evidence="1" type="ORF">BEMITA_LOCUS12153</name>
</gene>
<sequence>MLAGRLQQLDLTPLLVYLMDMTETSALPWLAEQLSLTGDNGRHLAESDDARRAMLKNAIELHRYKGTPWAVREVIRRLGFGEVELGEGEAALGETLTQDDQDWYECQKLFQPDTMKVEYETDGIIRSMGYDISAFCPDGCSIAEVSEWPKEAAPNRKWCFIDGEVVPRVYTADELREQATHKRDYRLEQAAKIIAPLQDAVDLDMAADTEKVALLAWKKYRVRLNRVDISTAPDIDWPKAPQIA</sequence>
<evidence type="ECO:0000313" key="1">
    <source>
        <dbReference type="EMBL" id="CAH0393791.1"/>
    </source>
</evidence>
<keyword evidence="2" id="KW-1185">Reference proteome</keyword>
<protein>
    <recommendedName>
        <fullName evidence="3">Tail fiber assembly protein</fullName>
    </recommendedName>
</protein>
<dbReference type="PANTHER" id="PTHR34413">
    <property type="entry name" value="PROPHAGE TAIL FIBER ASSEMBLY PROTEIN HOMOLOG TFAE-RELATED-RELATED"/>
    <property type="match status" value="1"/>
</dbReference>